<dbReference type="EMBL" id="JAGKQM010000015">
    <property type="protein sequence ID" value="KAH0878892.1"/>
    <property type="molecule type" value="Genomic_DNA"/>
</dbReference>
<evidence type="ECO:0000256" key="5">
    <source>
        <dbReference type="SAM" id="MobiDB-lite"/>
    </source>
</evidence>
<organism evidence="6 7">
    <name type="scientific">Brassica napus</name>
    <name type="common">Rape</name>
    <dbReference type="NCBI Taxonomy" id="3708"/>
    <lineage>
        <taxon>Eukaryota</taxon>
        <taxon>Viridiplantae</taxon>
        <taxon>Streptophyta</taxon>
        <taxon>Embryophyta</taxon>
        <taxon>Tracheophyta</taxon>
        <taxon>Spermatophyta</taxon>
        <taxon>Magnoliopsida</taxon>
        <taxon>eudicotyledons</taxon>
        <taxon>Gunneridae</taxon>
        <taxon>Pentapetalae</taxon>
        <taxon>rosids</taxon>
        <taxon>malvids</taxon>
        <taxon>Brassicales</taxon>
        <taxon>Brassicaceae</taxon>
        <taxon>Brassiceae</taxon>
        <taxon>Brassica</taxon>
    </lineage>
</organism>
<dbReference type="PANTHER" id="PTHR31403">
    <property type="entry name" value="PHOSPHOLIPASE A1-IBETA2, CHLOROPLASTIC"/>
    <property type="match status" value="1"/>
</dbReference>
<dbReference type="Proteomes" id="UP000824890">
    <property type="component" value="Unassembled WGS sequence"/>
</dbReference>
<reference evidence="6 7" key="1">
    <citation type="submission" date="2021-05" db="EMBL/GenBank/DDBJ databases">
        <title>Genome Assembly of Synthetic Allotetraploid Brassica napus Reveals Homoeologous Exchanges between Subgenomes.</title>
        <authorList>
            <person name="Davis J.T."/>
        </authorList>
    </citation>
    <scope>NUCLEOTIDE SEQUENCE [LARGE SCALE GENOMIC DNA]</scope>
    <source>
        <strain evidence="7">cv. Da-Ae</strain>
        <tissue evidence="6">Seedling</tissue>
    </source>
</reference>
<keyword evidence="7" id="KW-1185">Reference proteome</keyword>
<comment type="caution">
    <text evidence="6">The sequence shown here is derived from an EMBL/GenBank/DDBJ whole genome shotgun (WGS) entry which is preliminary data.</text>
</comment>
<feature type="region of interest" description="Disordered" evidence="5">
    <location>
        <begin position="1"/>
        <end position="30"/>
    </location>
</feature>
<evidence type="ECO:0000313" key="6">
    <source>
        <dbReference type="EMBL" id="KAH0878892.1"/>
    </source>
</evidence>
<evidence type="ECO:0000256" key="4">
    <source>
        <dbReference type="ARBA" id="ARBA00023098"/>
    </source>
</evidence>
<name>A0ABQ7ZF83_BRANA</name>
<accession>A0ABQ7ZF83</accession>
<evidence type="ECO:0000256" key="3">
    <source>
        <dbReference type="ARBA" id="ARBA00022963"/>
    </source>
</evidence>
<evidence type="ECO:0000256" key="2">
    <source>
        <dbReference type="ARBA" id="ARBA00022801"/>
    </source>
</evidence>
<gene>
    <name evidence="6" type="ORF">HID58_066286</name>
</gene>
<dbReference type="Gene3D" id="3.40.50.1820">
    <property type="entry name" value="alpha/beta hydrolase"/>
    <property type="match status" value="1"/>
</dbReference>
<sequence>SIPVSLSTAPHSGNQNPPHPWLTTTSSSKPSFIHLPEKRSRVAMKASLSRTNEASLSAWHTAEDFCRRDKKTDEERRLRDTWRKIQREDDWAGLTDPMDPVLRSELIRNGEMAQACYDAFDFDPSSRYCGNPCRVLASKCITSPFRSDVGCWFDEALRTQAVLLEAGFLNIFERCLYGPGKLEIEVSGSSSRFVVGFLCTELLLFPCSPVRRAVVLMNSGGLEKLSNDTEYISRSNAATGLCTPHGNYGRKESSKVQDGMQQHLDLCLSSLRTYYKLPIKLFQHYHNLQIWCLHPSGVEKNQNLLQLQLVILELGLDSFI</sequence>
<keyword evidence="4" id="KW-0443">Lipid metabolism</keyword>
<evidence type="ECO:0000313" key="7">
    <source>
        <dbReference type="Proteomes" id="UP000824890"/>
    </source>
</evidence>
<dbReference type="PANTHER" id="PTHR31403:SF51">
    <property type="entry name" value="PHOSPHOLIPASE A1-IGAMMA2, CHLOROPLASTIC"/>
    <property type="match status" value="1"/>
</dbReference>
<keyword evidence="3" id="KW-0442">Lipid degradation</keyword>
<proteinExistence type="inferred from homology"/>
<protein>
    <submittedName>
        <fullName evidence="6">Uncharacterized protein</fullName>
    </submittedName>
</protein>
<feature type="non-terminal residue" evidence="6">
    <location>
        <position position="1"/>
    </location>
</feature>
<keyword evidence="2" id="KW-0378">Hydrolase</keyword>
<dbReference type="InterPro" id="IPR029058">
    <property type="entry name" value="AB_hydrolase_fold"/>
</dbReference>
<comment type="similarity">
    <text evidence="1">Belongs to the AB hydrolase superfamily. Lipase family.</text>
</comment>
<evidence type="ECO:0000256" key="1">
    <source>
        <dbReference type="ARBA" id="ARBA00010701"/>
    </source>
</evidence>